<feature type="domain" description="CheW-like" evidence="2">
    <location>
        <begin position="26"/>
        <end position="163"/>
    </location>
</feature>
<sequence>MSQSTVKKNPVRGHDHSQMSSELDYENQYVSFWVDNQLLGVPVNSVQEVLNPQSIARTPKSRAEIAGLVNLRGQIVTALDLRRRLGLPPFESEQGSMNVVIRNKNEPFSLLVDEVGDVINVSRDLMKSVPPTLDARWRDVTTGVFRLDDRLFVILNIDAILSF</sequence>
<reference evidence="3 4" key="1">
    <citation type="submission" date="2019-02" db="EMBL/GenBank/DDBJ databases">
        <title>Deep-cultivation of Planctomycetes and their phenomic and genomic characterization uncovers novel biology.</title>
        <authorList>
            <person name="Wiegand S."/>
            <person name="Jogler M."/>
            <person name="Boedeker C."/>
            <person name="Pinto D."/>
            <person name="Vollmers J."/>
            <person name="Rivas-Marin E."/>
            <person name="Kohn T."/>
            <person name="Peeters S.H."/>
            <person name="Heuer A."/>
            <person name="Rast P."/>
            <person name="Oberbeckmann S."/>
            <person name="Bunk B."/>
            <person name="Jeske O."/>
            <person name="Meyerdierks A."/>
            <person name="Storesund J.E."/>
            <person name="Kallscheuer N."/>
            <person name="Luecker S."/>
            <person name="Lage O.M."/>
            <person name="Pohl T."/>
            <person name="Merkel B.J."/>
            <person name="Hornburger P."/>
            <person name="Mueller R.-W."/>
            <person name="Bruemmer F."/>
            <person name="Labrenz M."/>
            <person name="Spormann A.M."/>
            <person name="Op den Camp H."/>
            <person name="Overmann J."/>
            <person name="Amann R."/>
            <person name="Jetten M.S.M."/>
            <person name="Mascher T."/>
            <person name="Medema M.H."/>
            <person name="Devos D.P."/>
            <person name="Kaster A.-K."/>
            <person name="Ovreas L."/>
            <person name="Rohde M."/>
            <person name="Galperin M.Y."/>
            <person name="Jogler C."/>
        </authorList>
    </citation>
    <scope>NUCLEOTIDE SEQUENCE [LARGE SCALE GENOMIC DNA]</scope>
    <source>
        <strain evidence="3 4">Pla110</strain>
    </source>
</reference>
<evidence type="ECO:0000313" key="4">
    <source>
        <dbReference type="Proteomes" id="UP000317178"/>
    </source>
</evidence>
<proteinExistence type="predicted"/>
<dbReference type="Gene3D" id="2.40.50.180">
    <property type="entry name" value="CheA-289, Domain 4"/>
    <property type="match status" value="1"/>
</dbReference>
<dbReference type="Proteomes" id="UP000317178">
    <property type="component" value="Chromosome"/>
</dbReference>
<accession>A0A518CGS1</accession>
<dbReference type="AlphaFoldDB" id="A0A518CGS1"/>
<dbReference type="GO" id="GO:0007165">
    <property type="term" value="P:signal transduction"/>
    <property type="evidence" value="ECO:0007669"/>
    <property type="project" value="InterPro"/>
</dbReference>
<organism evidence="3 4">
    <name type="scientific">Polystyrenella longa</name>
    <dbReference type="NCBI Taxonomy" id="2528007"/>
    <lineage>
        <taxon>Bacteria</taxon>
        <taxon>Pseudomonadati</taxon>
        <taxon>Planctomycetota</taxon>
        <taxon>Planctomycetia</taxon>
        <taxon>Planctomycetales</taxon>
        <taxon>Planctomycetaceae</taxon>
        <taxon>Polystyrenella</taxon>
    </lineage>
</organism>
<feature type="region of interest" description="Disordered" evidence="1">
    <location>
        <begin position="1"/>
        <end position="20"/>
    </location>
</feature>
<evidence type="ECO:0000313" key="3">
    <source>
        <dbReference type="EMBL" id="QDU78420.1"/>
    </source>
</evidence>
<evidence type="ECO:0000259" key="2">
    <source>
        <dbReference type="PROSITE" id="PS50851"/>
    </source>
</evidence>
<dbReference type="GO" id="GO:0006935">
    <property type="term" value="P:chemotaxis"/>
    <property type="evidence" value="ECO:0007669"/>
    <property type="project" value="InterPro"/>
</dbReference>
<dbReference type="PANTHER" id="PTHR22617">
    <property type="entry name" value="CHEMOTAXIS SENSOR HISTIDINE KINASE-RELATED"/>
    <property type="match status" value="1"/>
</dbReference>
<keyword evidence="4" id="KW-1185">Reference proteome</keyword>
<dbReference type="InterPro" id="IPR039315">
    <property type="entry name" value="CheW"/>
</dbReference>
<dbReference type="EMBL" id="CP036281">
    <property type="protein sequence ID" value="QDU78420.1"/>
    <property type="molecule type" value="Genomic_DNA"/>
</dbReference>
<dbReference type="GO" id="GO:0005829">
    <property type="term" value="C:cytosol"/>
    <property type="evidence" value="ECO:0007669"/>
    <property type="project" value="TreeGrafter"/>
</dbReference>
<dbReference type="PANTHER" id="PTHR22617:SF23">
    <property type="entry name" value="CHEMOTAXIS PROTEIN CHEW"/>
    <property type="match status" value="1"/>
</dbReference>
<dbReference type="RefSeq" id="WP_144992151.1">
    <property type="nucleotide sequence ID" value="NZ_CP036281.1"/>
</dbReference>
<dbReference type="InterPro" id="IPR002545">
    <property type="entry name" value="CheW-lke_dom"/>
</dbReference>
<dbReference type="KEGG" id="plon:Pla110_01210"/>
<evidence type="ECO:0000256" key="1">
    <source>
        <dbReference type="SAM" id="MobiDB-lite"/>
    </source>
</evidence>
<name>A0A518CGS1_9PLAN</name>
<gene>
    <name evidence="3" type="primary">cheW</name>
    <name evidence="3" type="ORF">Pla110_01210</name>
</gene>
<dbReference type="Pfam" id="PF01584">
    <property type="entry name" value="CheW"/>
    <property type="match status" value="1"/>
</dbReference>
<dbReference type="OrthoDB" id="9794382at2"/>
<dbReference type="InterPro" id="IPR036061">
    <property type="entry name" value="CheW-like_dom_sf"/>
</dbReference>
<dbReference type="PROSITE" id="PS50851">
    <property type="entry name" value="CHEW"/>
    <property type="match status" value="1"/>
</dbReference>
<dbReference type="SUPFAM" id="SSF50341">
    <property type="entry name" value="CheW-like"/>
    <property type="match status" value="1"/>
</dbReference>
<dbReference type="SMART" id="SM00260">
    <property type="entry name" value="CheW"/>
    <property type="match status" value="1"/>
</dbReference>
<dbReference type="Gene3D" id="2.30.30.40">
    <property type="entry name" value="SH3 Domains"/>
    <property type="match status" value="1"/>
</dbReference>
<protein>
    <submittedName>
        <fullName evidence="3">Chemotaxis protein CheW</fullName>
    </submittedName>
</protein>